<sequence length="569" mass="61589">MSAFRPTLRALRTRVTSAATRTEGVPRIPTWSVAKRPISTGRYGSTAARGRLLQLGGAAIASLAIAYHLTSPLLLEEAIDDPSPDADQAVGRGMIPYSEVNKHNTPEDCWVVIDGKVYDLTEFASIHPGGSQHIHRVAGRDATQIFQPIHPPGTIENGLDEGAFKGLVDPATLPKMISKEAAGEKQERKIDLGEIIGLPDFAEAAKINLTSKAWAYMSSGATDQYTLDLNRNAFNSILFRPRVLVDVDEVDTRTTMLGQENSLPIFISPAGMAKLAHPEGECLLAKGAGLCNIIQMISTNASAPLPDIINSRTSPDQPFFMQLYVDRNRPKSEDLIRKINNLGLKAIFVTVDAAAPGKREADERSRAEVEVASGISGGKISSDNKGGGIGRSVGGFIDPKLSWKDVAWLRKHTTLPIGLKGVQTVEDAMKAVEMGVDAIYLSNHGGRALDGSPPALYTLLEINKICPEILNKCEVYIDGGCRRGTDVVKALCLGAKGVGMGRPFLYSLTYGEEGVVHAIEIMRDEIQTTLRLLGVTKLDQLGPHLLNTRALDNMVFDKPVWGPYEKPLR</sequence>
<evidence type="ECO:0000256" key="19">
    <source>
        <dbReference type="ARBA" id="ARBA00075949"/>
    </source>
</evidence>
<gene>
    <name evidence="22" type="ORF">CI109_101321</name>
</gene>
<dbReference type="InterPro" id="IPR013785">
    <property type="entry name" value="Aldolase_TIM"/>
</dbReference>
<dbReference type="OrthoDB" id="1925334at2759"/>
<comment type="catalytic activity">
    <reaction evidence="14">
        <text>(S)-lactate + 2 Fe(III)-[cytochrome c] = 2 Fe(II)-[cytochrome c] + pyruvate + 2 H(+)</text>
        <dbReference type="Rhea" id="RHEA:19909"/>
        <dbReference type="Rhea" id="RHEA-COMP:10350"/>
        <dbReference type="Rhea" id="RHEA-COMP:14399"/>
        <dbReference type="ChEBI" id="CHEBI:15361"/>
        <dbReference type="ChEBI" id="CHEBI:15378"/>
        <dbReference type="ChEBI" id="CHEBI:16651"/>
        <dbReference type="ChEBI" id="CHEBI:29033"/>
        <dbReference type="ChEBI" id="CHEBI:29034"/>
        <dbReference type="EC" id="1.1.2.3"/>
    </reaction>
    <physiologicalReaction direction="left-to-right" evidence="14">
        <dbReference type="Rhea" id="RHEA:19910"/>
    </physiologicalReaction>
</comment>
<comment type="cofactor">
    <cofactor evidence="2">
        <name>heme b</name>
        <dbReference type="ChEBI" id="CHEBI:60344"/>
    </cofactor>
</comment>
<accession>A0A5M6BUD8</accession>
<comment type="subcellular location">
    <subcellularLocation>
        <location evidence="3">Mitochondrion intermembrane space</location>
    </subcellularLocation>
</comment>
<organism evidence="22 23">
    <name type="scientific">Kwoniella shandongensis</name>
    <dbReference type="NCBI Taxonomy" id="1734106"/>
    <lineage>
        <taxon>Eukaryota</taxon>
        <taxon>Fungi</taxon>
        <taxon>Dikarya</taxon>
        <taxon>Basidiomycota</taxon>
        <taxon>Agaricomycotina</taxon>
        <taxon>Tremellomycetes</taxon>
        <taxon>Tremellales</taxon>
        <taxon>Cryptococcaceae</taxon>
        <taxon>Kwoniella</taxon>
    </lineage>
</organism>
<keyword evidence="5" id="KW-0813">Transport</keyword>
<keyword evidence="23" id="KW-1185">Reference proteome</keyword>
<keyword evidence="12" id="KW-0408">Iron</keyword>
<reference evidence="22" key="1">
    <citation type="submission" date="2017-08" db="EMBL/GenBank/DDBJ databases">
        <authorList>
            <person name="Cuomo C."/>
            <person name="Billmyre B."/>
            <person name="Heitman J."/>
        </authorList>
    </citation>
    <scope>NUCLEOTIDE SEQUENCE</scope>
    <source>
        <strain evidence="22">CBS 12478</strain>
    </source>
</reference>
<comment type="similarity">
    <text evidence="16">In the N-terminal section; belongs to the cytochrome b5 family.</text>
</comment>
<dbReference type="SUPFAM" id="SSF51395">
    <property type="entry name" value="FMN-linked oxidoreductases"/>
    <property type="match status" value="1"/>
</dbReference>
<dbReference type="InterPro" id="IPR037458">
    <property type="entry name" value="L-MDH/L-LDH_FMN-bd"/>
</dbReference>
<protein>
    <recommendedName>
        <fullName evidence="18">L-lactate dehydrogenase (cytochrome)</fullName>
        <ecNumber evidence="17">1.1.2.3</ecNumber>
    </recommendedName>
    <alternativeName>
        <fullName evidence="20">Cytochrome b2</fullName>
    </alternativeName>
    <alternativeName>
        <fullName evidence="19">Flavocytochrome b2</fullName>
    </alternativeName>
    <alternativeName>
        <fullName evidence="21">L-lactate ferricytochrome c oxidoreductase</fullName>
    </alternativeName>
</protein>
<dbReference type="Gene3D" id="3.10.120.10">
    <property type="entry name" value="Cytochrome b5-like heme/steroid binding domain"/>
    <property type="match status" value="1"/>
</dbReference>
<keyword evidence="11" id="KW-0560">Oxidoreductase</keyword>
<keyword evidence="13" id="KW-0496">Mitochondrion</keyword>
<evidence type="ECO:0000256" key="6">
    <source>
        <dbReference type="ARBA" id="ARBA00022617"/>
    </source>
</evidence>
<dbReference type="PROSITE" id="PS50255">
    <property type="entry name" value="CYTOCHROME_B5_2"/>
    <property type="match status" value="1"/>
</dbReference>
<dbReference type="GO" id="GO:0005758">
    <property type="term" value="C:mitochondrial intermembrane space"/>
    <property type="evidence" value="ECO:0007669"/>
    <property type="project" value="UniProtKB-SubCell"/>
</dbReference>
<dbReference type="CDD" id="cd02922">
    <property type="entry name" value="FCB2_FMN"/>
    <property type="match status" value="1"/>
</dbReference>
<evidence type="ECO:0000256" key="17">
    <source>
        <dbReference type="ARBA" id="ARBA00066458"/>
    </source>
</evidence>
<dbReference type="Gene3D" id="3.20.20.70">
    <property type="entry name" value="Aldolase class I"/>
    <property type="match status" value="1"/>
</dbReference>
<comment type="similarity">
    <text evidence="15">In the C-terminal section; belongs to the FMN-dependent alpha-hydroxy acid dehydrogenase family.</text>
</comment>
<evidence type="ECO:0000256" key="5">
    <source>
        <dbReference type="ARBA" id="ARBA00022448"/>
    </source>
</evidence>
<evidence type="ECO:0000256" key="4">
    <source>
        <dbReference type="ARBA" id="ARBA00011881"/>
    </source>
</evidence>
<name>A0A5M6BUD8_9TREE</name>
<keyword evidence="6" id="KW-0349">Heme</keyword>
<dbReference type="SUPFAM" id="SSF55856">
    <property type="entry name" value="Cytochrome b5-like heme/steroid binding domain"/>
    <property type="match status" value="1"/>
</dbReference>
<evidence type="ECO:0000256" key="1">
    <source>
        <dbReference type="ARBA" id="ARBA00001917"/>
    </source>
</evidence>
<evidence type="ECO:0000256" key="9">
    <source>
        <dbReference type="ARBA" id="ARBA00022723"/>
    </source>
</evidence>
<dbReference type="EC" id="1.1.2.3" evidence="17"/>
<evidence type="ECO:0000256" key="8">
    <source>
        <dbReference type="ARBA" id="ARBA00022643"/>
    </source>
</evidence>
<dbReference type="InterPro" id="IPR000262">
    <property type="entry name" value="FMN-dep_DH"/>
</dbReference>
<keyword evidence="7" id="KW-0285">Flavoprotein</keyword>
<dbReference type="GeneID" id="43590594"/>
<dbReference type="GO" id="GO:0046872">
    <property type="term" value="F:metal ion binding"/>
    <property type="evidence" value="ECO:0007669"/>
    <property type="project" value="UniProtKB-KW"/>
</dbReference>
<evidence type="ECO:0000256" key="3">
    <source>
        <dbReference type="ARBA" id="ARBA00004569"/>
    </source>
</evidence>
<dbReference type="PANTHER" id="PTHR10578:SF104">
    <property type="entry name" value="CYTOCHROME B2, MITOCHONDRIAL-RELATED"/>
    <property type="match status" value="1"/>
</dbReference>
<dbReference type="InterPro" id="IPR036400">
    <property type="entry name" value="Cyt_B5-like_heme/steroid_sf"/>
</dbReference>
<comment type="cofactor">
    <cofactor evidence="1">
        <name>FMN</name>
        <dbReference type="ChEBI" id="CHEBI:58210"/>
    </cofactor>
</comment>
<keyword evidence="8" id="KW-0288">FMN</keyword>
<evidence type="ECO:0000256" key="7">
    <source>
        <dbReference type="ARBA" id="ARBA00022630"/>
    </source>
</evidence>
<dbReference type="PANTHER" id="PTHR10578">
    <property type="entry name" value="S -2-HYDROXY-ACID OXIDASE-RELATED"/>
    <property type="match status" value="1"/>
</dbReference>
<dbReference type="RefSeq" id="XP_031859271.1">
    <property type="nucleotide sequence ID" value="XM_032006436.1"/>
</dbReference>
<dbReference type="SMART" id="SM01117">
    <property type="entry name" value="Cyt-b5"/>
    <property type="match status" value="1"/>
</dbReference>
<evidence type="ECO:0000256" key="12">
    <source>
        <dbReference type="ARBA" id="ARBA00023004"/>
    </source>
</evidence>
<dbReference type="FunFam" id="3.10.120.10:FF:000009">
    <property type="entry name" value="Cytochrome b2, mitochondrial, putative"/>
    <property type="match status" value="1"/>
</dbReference>
<evidence type="ECO:0000256" key="13">
    <source>
        <dbReference type="ARBA" id="ARBA00023128"/>
    </source>
</evidence>
<dbReference type="PROSITE" id="PS51349">
    <property type="entry name" value="FMN_HYDROXY_ACID_DH_2"/>
    <property type="match status" value="1"/>
</dbReference>
<dbReference type="InterPro" id="IPR001199">
    <property type="entry name" value="Cyt_B5-like_heme/steroid-bd"/>
</dbReference>
<evidence type="ECO:0000256" key="10">
    <source>
        <dbReference type="ARBA" id="ARBA00022946"/>
    </source>
</evidence>
<dbReference type="EMBL" id="CP144052">
    <property type="protein sequence ID" value="WWD16889.1"/>
    <property type="molecule type" value="Genomic_DNA"/>
</dbReference>
<evidence type="ECO:0000256" key="18">
    <source>
        <dbReference type="ARBA" id="ARBA00068515"/>
    </source>
</evidence>
<dbReference type="AlphaFoldDB" id="A0A5M6BUD8"/>
<evidence type="ECO:0000256" key="15">
    <source>
        <dbReference type="ARBA" id="ARBA00061137"/>
    </source>
</evidence>
<dbReference type="Pfam" id="PF00173">
    <property type="entry name" value="Cyt-b5"/>
    <property type="match status" value="1"/>
</dbReference>
<reference evidence="22" key="2">
    <citation type="submission" date="2024-01" db="EMBL/GenBank/DDBJ databases">
        <title>Comparative genomics of Cryptococcus and Kwoniella reveals pathogenesis evolution and contrasting modes of karyotype evolution via chromosome fusion or intercentromeric recombination.</title>
        <authorList>
            <person name="Coelho M.A."/>
            <person name="David-Palma M."/>
            <person name="Shea T."/>
            <person name="Bowers K."/>
            <person name="McGinley-Smith S."/>
            <person name="Mohammad A.W."/>
            <person name="Gnirke A."/>
            <person name="Yurkov A.M."/>
            <person name="Nowrousian M."/>
            <person name="Sun S."/>
            <person name="Cuomo C.A."/>
            <person name="Heitman J."/>
        </authorList>
    </citation>
    <scope>NUCLEOTIDE SEQUENCE</scope>
    <source>
        <strain evidence="22">CBS 12478</strain>
    </source>
</reference>
<dbReference type="InterPro" id="IPR037396">
    <property type="entry name" value="FMN_HAD"/>
</dbReference>
<dbReference type="FunFam" id="3.20.20.70:FF:000062">
    <property type="entry name" value="Cytochrome b2, mitochondrial, putative"/>
    <property type="match status" value="1"/>
</dbReference>
<evidence type="ECO:0000256" key="2">
    <source>
        <dbReference type="ARBA" id="ARBA00001970"/>
    </source>
</evidence>
<comment type="subunit">
    <text evidence="4">Homotetramer.</text>
</comment>
<dbReference type="KEGG" id="ksn:43590594"/>
<dbReference type="GO" id="GO:0004460">
    <property type="term" value="F:L-lactate dehydrogenase (cytochrome) activity"/>
    <property type="evidence" value="ECO:0007669"/>
    <property type="project" value="UniProtKB-EC"/>
</dbReference>
<evidence type="ECO:0000256" key="21">
    <source>
        <dbReference type="ARBA" id="ARBA00078938"/>
    </source>
</evidence>
<dbReference type="Proteomes" id="UP000322225">
    <property type="component" value="Chromosome 2"/>
</dbReference>
<evidence type="ECO:0000313" key="23">
    <source>
        <dbReference type="Proteomes" id="UP000322225"/>
    </source>
</evidence>
<evidence type="ECO:0000313" key="22">
    <source>
        <dbReference type="EMBL" id="WWD16889.1"/>
    </source>
</evidence>
<proteinExistence type="inferred from homology"/>
<evidence type="ECO:0000256" key="20">
    <source>
        <dbReference type="ARBA" id="ARBA00078774"/>
    </source>
</evidence>
<evidence type="ECO:0000256" key="14">
    <source>
        <dbReference type="ARBA" id="ARBA00052399"/>
    </source>
</evidence>
<evidence type="ECO:0000256" key="11">
    <source>
        <dbReference type="ARBA" id="ARBA00023002"/>
    </source>
</evidence>
<keyword evidence="9" id="KW-0479">Metal-binding</keyword>
<keyword evidence="10" id="KW-0809">Transit peptide</keyword>
<dbReference type="Pfam" id="PF01070">
    <property type="entry name" value="FMN_dh"/>
    <property type="match status" value="1"/>
</dbReference>
<evidence type="ECO:0000256" key="16">
    <source>
        <dbReference type="ARBA" id="ARBA00061589"/>
    </source>
</evidence>